<keyword evidence="6" id="KW-1133">Transmembrane helix</keyword>
<dbReference type="Gene3D" id="3.30.2160.10">
    <property type="entry name" value="Hect, E3 ligase catalytic domain"/>
    <property type="match status" value="1"/>
</dbReference>
<dbReference type="InterPro" id="IPR044611">
    <property type="entry name" value="E3A/B/C-like"/>
</dbReference>
<keyword evidence="6" id="KW-0472">Membrane</keyword>
<evidence type="ECO:0000256" key="1">
    <source>
        <dbReference type="ARBA" id="ARBA00000885"/>
    </source>
</evidence>
<dbReference type="InterPro" id="IPR000569">
    <property type="entry name" value="HECT_dom"/>
</dbReference>
<keyword evidence="6" id="KW-0812">Transmembrane</keyword>
<organism evidence="8 9">
    <name type="scientific">Tritrichomonas foetus</name>
    <dbReference type="NCBI Taxonomy" id="1144522"/>
    <lineage>
        <taxon>Eukaryota</taxon>
        <taxon>Metamonada</taxon>
        <taxon>Parabasalia</taxon>
        <taxon>Tritrichomonadida</taxon>
        <taxon>Tritrichomonadidae</taxon>
        <taxon>Tritrichomonas</taxon>
    </lineage>
</organism>
<keyword evidence="3" id="KW-0808">Transferase</keyword>
<comment type="catalytic activity">
    <reaction evidence="1">
        <text>S-ubiquitinyl-[E2 ubiquitin-conjugating enzyme]-L-cysteine + [acceptor protein]-L-lysine = [E2 ubiquitin-conjugating enzyme]-L-cysteine + N(6)-ubiquitinyl-[acceptor protein]-L-lysine.</text>
        <dbReference type="EC" id="2.3.2.26"/>
    </reaction>
</comment>
<evidence type="ECO:0000313" key="9">
    <source>
        <dbReference type="Proteomes" id="UP000179807"/>
    </source>
</evidence>
<dbReference type="Gene3D" id="3.30.2410.10">
    <property type="entry name" value="Hect, E3 ligase catalytic domain"/>
    <property type="match status" value="1"/>
</dbReference>
<proteinExistence type="predicted"/>
<gene>
    <name evidence="8" type="ORF">TRFO_10720</name>
</gene>
<keyword evidence="4 5" id="KW-0833">Ubl conjugation pathway</keyword>
<evidence type="ECO:0000256" key="2">
    <source>
        <dbReference type="ARBA" id="ARBA00012485"/>
    </source>
</evidence>
<dbReference type="CDD" id="cd00078">
    <property type="entry name" value="HECTc"/>
    <property type="match status" value="1"/>
</dbReference>
<dbReference type="OrthoDB" id="5981550at2759"/>
<evidence type="ECO:0000313" key="8">
    <source>
        <dbReference type="EMBL" id="OHS95015.1"/>
    </source>
</evidence>
<dbReference type="SUPFAM" id="SSF56204">
    <property type="entry name" value="Hect, E3 ligase catalytic domain"/>
    <property type="match status" value="1"/>
</dbReference>
<dbReference type="GeneID" id="94830327"/>
<feature type="domain" description="HECT" evidence="7">
    <location>
        <begin position="376"/>
        <end position="704"/>
    </location>
</feature>
<dbReference type="EC" id="2.3.2.26" evidence="2"/>
<dbReference type="EMBL" id="MLAK01001271">
    <property type="protein sequence ID" value="OHS95015.1"/>
    <property type="molecule type" value="Genomic_DNA"/>
</dbReference>
<sequence length="704" mass="80459">MDFIAGCYKYQFTYGCEKIDCCNQYCSNCSKFIYADLSDQEKYLNAQRCAVTHNQTNNLCPDLPYCILHPEHRAQQETFKNFVLKFIVKDLSKERINTKETIEQLRQNFLDFEKFCCILPSNDQPLSIFNSAIDDDLLYDFSSKLSSIPHLNAAVLDVISNASKKLLSQVQIEKYSQLRALLLLFYFPAIIAPSCFSIVLEPLLIMIGNLSKRANQILKNWLSTLPKLFVQIVGASHVAISMYFSMHSHPNPHSTDVSNYLKTLSVYYDVNSLFEKPFSPSIFYNHHINEAINLEEELELKQNHKPSILKTPYVLSIKTKAAICQLESEHFMGIGAYRSFLLNTFGSRSNNDLFLTLRIRRDHLVDDAVTQLSIQNSFSFLKKLRIIFEGEHAIDVGGPSREFLYLVSERLFSPDHGMFVIVNDKYHWFSQCSFEGDRSFFLVGAVVGLAIHNSIVLPIRFPRVIYKRLLTPQNPLTLNDLREIDSQLASSLSAIVDMVNRNEDVSALCLTFSTTIDCFGDKVIVPLVDGMEDVEVCNENVDFYIGSYINFMLVKSIESHFDAFRRGFELSCRTPSYKLLDPAEIDILVSGEEVLDWGALKRGAVYKDGYTAKSRAVKWFWEIFENFSTKQKLMFLKFATGTDRAPVGGLGKMKLVIQRGADYERLPISHTCFNTFTLPDYRSKNVMFEKVMLAIQHTEGFGIV</sequence>
<name>A0A1J4J9X0_9EUKA</name>
<dbReference type="InterPro" id="IPR035983">
    <property type="entry name" value="Hect_E3_ubiquitin_ligase"/>
</dbReference>
<dbReference type="Proteomes" id="UP000179807">
    <property type="component" value="Unassembled WGS sequence"/>
</dbReference>
<dbReference type="VEuPathDB" id="TrichDB:TRFO_10720"/>
<dbReference type="Gene3D" id="3.90.1750.10">
    <property type="entry name" value="Hect, E3 ligase catalytic domains"/>
    <property type="match status" value="1"/>
</dbReference>
<keyword evidence="9" id="KW-1185">Reference proteome</keyword>
<dbReference type="GO" id="GO:0000209">
    <property type="term" value="P:protein polyubiquitination"/>
    <property type="evidence" value="ECO:0007669"/>
    <property type="project" value="InterPro"/>
</dbReference>
<dbReference type="PANTHER" id="PTHR45700:SF8">
    <property type="entry name" value="HECT-TYPE E3 UBIQUITIN TRANSFERASE"/>
    <property type="match status" value="1"/>
</dbReference>
<dbReference type="RefSeq" id="XP_068348152.1">
    <property type="nucleotide sequence ID" value="XM_068495623.1"/>
</dbReference>
<feature type="transmembrane region" description="Helical" evidence="6">
    <location>
        <begin position="181"/>
        <end position="207"/>
    </location>
</feature>
<comment type="caution">
    <text evidence="8">The sequence shown here is derived from an EMBL/GenBank/DDBJ whole genome shotgun (WGS) entry which is preliminary data.</text>
</comment>
<evidence type="ECO:0000256" key="4">
    <source>
        <dbReference type="ARBA" id="ARBA00022786"/>
    </source>
</evidence>
<dbReference type="PROSITE" id="PS50237">
    <property type="entry name" value="HECT"/>
    <property type="match status" value="1"/>
</dbReference>
<dbReference type="Pfam" id="PF00632">
    <property type="entry name" value="HECT"/>
    <property type="match status" value="1"/>
</dbReference>
<dbReference type="AlphaFoldDB" id="A0A1J4J9X0"/>
<evidence type="ECO:0000256" key="6">
    <source>
        <dbReference type="SAM" id="Phobius"/>
    </source>
</evidence>
<protein>
    <recommendedName>
        <fullName evidence="2">HECT-type E3 ubiquitin transferase</fullName>
        <ecNumber evidence="2">2.3.2.26</ecNumber>
    </recommendedName>
</protein>
<accession>A0A1J4J9X0</accession>
<evidence type="ECO:0000256" key="5">
    <source>
        <dbReference type="PROSITE-ProRule" id="PRU00104"/>
    </source>
</evidence>
<evidence type="ECO:0000259" key="7">
    <source>
        <dbReference type="PROSITE" id="PS50237"/>
    </source>
</evidence>
<dbReference type="PANTHER" id="PTHR45700">
    <property type="entry name" value="UBIQUITIN-PROTEIN LIGASE E3C"/>
    <property type="match status" value="1"/>
</dbReference>
<feature type="active site" description="Glycyl thioester intermediate" evidence="5">
    <location>
        <position position="672"/>
    </location>
</feature>
<dbReference type="GO" id="GO:0061630">
    <property type="term" value="F:ubiquitin protein ligase activity"/>
    <property type="evidence" value="ECO:0007669"/>
    <property type="project" value="UniProtKB-EC"/>
</dbReference>
<reference evidence="8" key="1">
    <citation type="submission" date="2016-10" db="EMBL/GenBank/DDBJ databases">
        <authorList>
            <person name="Benchimol M."/>
            <person name="Almeida L.G."/>
            <person name="Vasconcelos A.T."/>
            <person name="Perreira-Neves A."/>
            <person name="Rosa I.A."/>
            <person name="Tasca T."/>
            <person name="Bogo M.R."/>
            <person name="de Souza W."/>
        </authorList>
    </citation>
    <scope>NUCLEOTIDE SEQUENCE [LARGE SCALE GENOMIC DNA]</scope>
    <source>
        <strain evidence="8">K</strain>
    </source>
</reference>
<evidence type="ECO:0000256" key="3">
    <source>
        <dbReference type="ARBA" id="ARBA00022679"/>
    </source>
</evidence>
<dbReference type="SMART" id="SM00119">
    <property type="entry name" value="HECTc"/>
    <property type="match status" value="1"/>
</dbReference>
<dbReference type="FunFam" id="3.30.2410.10:FF:000003">
    <property type="entry name" value="probable E3 ubiquitin-protein ligase HERC4 isoform X1"/>
    <property type="match status" value="1"/>
</dbReference>